<evidence type="ECO:0000313" key="3">
    <source>
        <dbReference type="Proteomes" id="UP000694892"/>
    </source>
</evidence>
<proteinExistence type="predicted"/>
<reference evidence="3" key="1">
    <citation type="journal article" date="2016" name="Nature">
        <title>Genome evolution in the allotetraploid frog Xenopus laevis.</title>
        <authorList>
            <person name="Session A.M."/>
            <person name="Uno Y."/>
            <person name="Kwon T."/>
            <person name="Chapman J.A."/>
            <person name="Toyoda A."/>
            <person name="Takahashi S."/>
            <person name="Fukui A."/>
            <person name="Hikosaka A."/>
            <person name="Suzuki A."/>
            <person name="Kondo M."/>
            <person name="van Heeringen S.J."/>
            <person name="Quigley I."/>
            <person name="Heinz S."/>
            <person name="Ogino H."/>
            <person name="Ochi H."/>
            <person name="Hellsten U."/>
            <person name="Lyons J.B."/>
            <person name="Simakov O."/>
            <person name="Putnam N."/>
            <person name="Stites J."/>
            <person name="Kuroki Y."/>
            <person name="Tanaka T."/>
            <person name="Michiue T."/>
            <person name="Watanabe M."/>
            <person name="Bogdanovic O."/>
            <person name="Lister R."/>
            <person name="Georgiou G."/>
            <person name="Paranjpe S.S."/>
            <person name="van Kruijsbergen I."/>
            <person name="Shu S."/>
            <person name="Carlson J."/>
            <person name="Kinoshita T."/>
            <person name="Ohta Y."/>
            <person name="Mawaribuchi S."/>
            <person name="Jenkins J."/>
            <person name="Grimwood J."/>
            <person name="Schmutz J."/>
            <person name="Mitros T."/>
            <person name="Mozaffari S.V."/>
            <person name="Suzuki Y."/>
            <person name="Haramoto Y."/>
            <person name="Yamamoto T.S."/>
            <person name="Takagi C."/>
            <person name="Heald R."/>
            <person name="Miller K."/>
            <person name="Haudenschild C."/>
            <person name="Kitzman J."/>
            <person name="Nakayama T."/>
            <person name="Izutsu Y."/>
            <person name="Robert J."/>
            <person name="Fortriede J."/>
            <person name="Burns K."/>
            <person name="Lotay V."/>
            <person name="Karimi K."/>
            <person name="Yasuoka Y."/>
            <person name="Dichmann D.S."/>
            <person name="Flajnik M.F."/>
            <person name="Houston D.W."/>
            <person name="Shendure J."/>
            <person name="DuPasquier L."/>
            <person name="Vize P.D."/>
            <person name="Zorn A.M."/>
            <person name="Ito M."/>
            <person name="Marcotte E.M."/>
            <person name="Wallingford J.B."/>
            <person name="Ito Y."/>
            <person name="Asashima M."/>
            <person name="Ueno N."/>
            <person name="Matsuda Y."/>
            <person name="Veenstra G.J."/>
            <person name="Fujiyama A."/>
            <person name="Harland R.M."/>
            <person name="Taira M."/>
            <person name="Rokhsar D.S."/>
        </authorList>
    </citation>
    <scope>NUCLEOTIDE SEQUENCE [LARGE SCALE GENOMIC DNA]</scope>
    <source>
        <strain evidence="3">J</strain>
    </source>
</reference>
<dbReference type="Proteomes" id="UP000694892">
    <property type="component" value="Chromosome 4S"/>
</dbReference>
<organism evidence="2 3">
    <name type="scientific">Xenopus laevis</name>
    <name type="common">African clawed frog</name>
    <dbReference type="NCBI Taxonomy" id="8355"/>
    <lineage>
        <taxon>Eukaryota</taxon>
        <taxon>Metazoa</taxon>
        <taxon>Chordata</taxon>
        <taxon>Craniata</taxon>
        <taxon>Vertebrata</taxon>
        <taxon>Euteleostomi</taxon>
        <taxon>Amphibia</taxon>
        <taxon>Batrachia</taxon>
        <taxon>Anura</taxon>
        <taxon>Pipoidea</taxon>
        <taxon>Pipidae</taxon>
        <taxon>Xenopodinae</taxon>
        <taxon>Xenopus</taxon>
        <taxon>Xenopus</taxon>
    </lineage>
</organism>
<sequence>MKLISKDIMKQRGSAQQHVWLKILSVLAITGTPASFSTLSLILFFTPSFTLRYQVLRSNLSLPLDGFYPSDLQSVVIGNCQRG</sequence>
<feature type="transmembrane region" description="Helical" evidence="1">
    <location>
        <begin position="20"/>
        <end position="45"/>
    </location>
</feature>
<gene>
    <name evidence="2" type="ORF">XELAEV_18025971mg</name>
</gene>
<evidence type="ECO:0000313" key="2">
    <source>
        <dbReference type="EMBL" id="OCT83429.1"/>
    </source>
</evidence>
<accession>A0A974D0K6</accession>
<keyword evidence="1" id="KW-1133">Transmembrane helix</keyword>
<name>A0A974D0K6_XENLA</name>
<protein>
    <submittedName>
        <fullName evidence="2">Uncharacterized protein</fullName>
    </submittedName>
</protein>
<dbReference type="EMBL" id="CM004473">
    <property type="protein sequence ID" value="OCT83429.1"/>
    <property type="molecule type" value="Genomic_DNA"/>
</dbReference>
<keyword evidence="1" id="KW-0812">Transmembrane</keyword>
<dbReference type="AlphaFoldDB" id="A0A974D0K6"/>
<evidence type="ECO:0000256" key="1">
    <source>
        <dbReference type="SAM" id="Phobius"/>
    </source>
</evidence>
<keyword evidence="1" id="KW-0472">Membrane</keyword>